<evidence type="ECO:0000313" key="2">
    <source>
        <dbReference type="Proteomes" id="UP001732700"/>
    </source>
</evidence>
<sequence length="287" mass="31059">MGGGSMGIRAAAKAAMIGGYRSAASIRRAVLPAAAADTRPVSTTIGAVDDWYIPDHEVFGPVPTHEEALAATIDLREAFEIAKIDTHVSHLDISKTYVLDSPTKIAQETFQDRVHSETSKHEDEYENLSVTSGSSGRVIEAFTMLQDNPAAQDVVASLASDKNVWEAVMKNEKLVQFYKNCESDQSESSSVAEEASDAESSGSSNDLSLGTGDGFKEYVDKMRAFVSEMVTNLSSIMQDLIATSDEGQSKGRLRTLIMNTKKDFANDRSSFVLLAMATIFVVLLKRA</sequence>
<proteinExistence type="predicted"/>
<keyword evidence="2" id="KW-1185">Reference proteome</keyword>
<reference evidence="1" key="1">
    <citation type="submission" date="2021-05" db="EMBL/GenBank/DDBJ databases">
        <authorList>
            <person name="Scholz U."/>
            <person name="Mascher M."/>
            <person name="Fiebig A."/>
        </authorList>
    </citation>
    <scope>NUCLEOTIDE SEQUENCE [LARGE SCALE GENOMIC DNA]</scope>
</reference>
<reference evidence="1" key="2">
    <citation type="submission" date="2025-09" db="UniProtKB">
        <authorList>
            <consortium name="EnsemblPlants"/>
        </authorList>
    </citation>
    <scope>IDENTIFICATION</scope>
</reference>
<evidence type="ECO:0000313" key="1">
    <source>
        <dbReference type="EnsemblPlants" id="AVESA.00010b.r2.5AG0795630.1.CDS"/>
    </source>
</evidence>
<name>A0ACD5XD60_AVESA</name>
<dbReference type="Proteomes" id="UP001732700">
    <property type="component" value="Chromosome 5A"/>
</dbReference>
<accession>A0ACD5XD60</accession>
<dbReference type="EnsemblPlants" id="AVESA.00010b.r2.5AG0795630.1">
    <property type="protein sequence ID" value="AVESA.00010b.r2.5AG0795630.1.CDS"/>
    <property type="gene ID" value="AVESA.00010b.r2.5AG0795630"/>
</dbReference>
<protein>
    <submittedName>
        <fullName evidence="1">Uncharacterized protein</fullName>
    </submittedName>
</protein>
<organism evidence="1 2">
    <name type="scientific">Avena sativa</name>
    <name type="common">Oat</name>
    <dbReference type="NCBI Taxonomy" id="4498"/>
    <lineage>
        <taxon>Eukaryota</taxon>
        <taxon>Viridiplantae</taxon>
        <taxon>Streptophyta</taxon>
        <taxon>Embryophyta</taxon>
        <taxon>Tracheophyta</taxon>
        <taxon>Spermatophyta</taxon>
        <taxon>Magnoliopsida</taxon>
        <taxon>Liliopsida</taxon>
        <taxon>Poales</taxon>
        <taxon>Poaceae</taxon>
        <taxon>BOP clade</taxon>
        <taxon>Pooideae</taxon>
        <taxon>Poodae</taxon>
        <taxon>Poeae</taxon>
        <taxon>Poeae Chloroplast Group 1 (Aveneae type)</taxon>
        <taxon>Aveninae</taxon>
        <taxon>Avena</taxon>
    </lineage>
</organism>